<gene>
    <name evidence="9" type="ORF">CLPA_c33090</name>
    <name evidence="10" type="ORF">CP6013_03871</name>
</gene>
<keyword evidence="3" id="KW-0645">Protease</keyword>
<dbReference type="SMART" id="SM00793">
    <property type="entry name" value="AgrB"/>
    <property type="match status" value="1"/>
</dbReference>
<keyword evidence="4 8" id="KW-0812">Transmembrane</keyword>
<feature type="transmembrane region" description="Helical" evidence="8">
    <location>
        <begin position="81"/>
        <end position="98"/>
    </location>
</feature>
<evidence type="ECO:0000256" key="7">
    <source>
        <dbReference type="ARBA" id="ARBA00023136"/>
    </source>
</evidence>
<dbReference type="GO" id="GO:0016020">
    <property type="term" value="C:membrane"/>
    <property type="evidence" value="ECO:0007669"/>
    <property type="project" value="InterPro"/>
</dbReference>
<dbReference type="KEGG" id="cpae:CPAST_c33090"/>
<evidence type="ECO:0000256" key="4">
    <source>
        <dbReference type="ARBA" id="ARBA00022692"/>
    </source>
</evidence>
<proteinExistence type="predicted"/>
<name>A0A0H3JBA2_CLOPA</name>
<dbReference type="RefSeq" id="WP_003446590.1">
    <property type="nucleotide sequence ID" value="NZ_ANZB01000011.1"/>
</dbReference>
<sequence length="217" mass="24610">MFLVEKLSKSIVSNICNASEIDKDELEMIEYGALIFILKSINIISVIIFGVIFGVFLESLAITFTIIILRKYSGGVHSDSPNRCIVIGTCISILFPIIVNKIYNYIPFKFVNVIAIIILIFSYYIILKLAPVDSPAKPIVNMEMRKNLKNMSILVMTLISVLLILLTILYINFAYIILLKILECICFGVFWQCFSLTVLGHVIMGKIDNILKYIVRK</sequence>
<evidence type="ECO:0000313" key="9">
    <source>
        <dbReference type="EMBL" id="AJA53363.1"/>
    </source>
</evidence>
<feature type="transmembrane region" description="Helical" evidence="8">
    <location>
        <begin position="43"/>
        <end position="69"/>
    </location>
</feature>
<dbReference type="AlphaFoldDB" id="A0A0H3JBA2"/>
<keyword evidence="7 8" id="KW-0472">Membrane</keyword>
<reference evidence="10" key="2">
    <citation type="submission" date="2015-10" db="EMBL/GenBank/DDBJ databases">
        <title>Improved Draft Genome Sequence of Clostridium pasteurianum Strain ATCC 6013 (DSM 525) Using a Hybrid Next-Generation Sequencing Approach.</title>
        <authorList>
            <person name="Pyne M.E."/>
            <person name="Utturkar S.M."/>
            <person name="Brown S.D."/>
            <person name="Moo-Young M."/>
            <person name="Chung D.A."/>
            <person name="Chou P.C."/>
        </authorList>
    </citation>
    <scope>NUCLEOTIDE SEQUENCE</scope>
    <source>
        <strain evidence="10">ATCC 6013</strain>
    </source>
</reference>
<evidence type="ECO:0000256" key="3">
    <source>
        <dbReference type="ARBA" id="ARBA00022670"/>
    </source>
</evidence>
<dbReference type="GO" id="GO:0009372">
    <property type="term" value="P:quorum sensing"/>
    <property type="evidence" value="ECO:0007669"/>
    <property type="project" value="UniProtKB-KW"/>
</dbReference>
<keyword evidence="5" id="KW-0378">Hydrolase</keyword>
<dbReference type="GO" id="GO:0006508">
    <property type="term" value="P:proteolysis"/>
    <property type="evidence" value="ECO:0007669"/>
    <property type="project" value="UniProtKB-KW"/>
</dbReference>
<dbReference type="GeneID" id="93075413"/>
<reference evidence="9 12" key="1">
    <citation type="journal article" date="2015" name="Genome Announc.">
        <title>Complete Genome Sequence of the Nitrogen-Fixing and Solvent-Producing Clostridium pasteurianum DSM 525.</title>
        <authorList>
            <person name="Poehlein A."/>
            <person name="Grosse-Honebrink A."/>
            <person name="Zhang Y."/>
            <person name="Minton N.P."/>
            <person name="Daniel R."/>
        </authorList>
    </citation>
    <scope>NUCLEOTIDE SEQUENCE [LARGE SCALE GENOMIC DNA]</scope>
    <source>
        <strain evidence="9">DSM 525</strain>
        <strain evidence="12">DSM 525 / ATCC 6013</strain>
    </source>
</reference>
<accession>A0A0H3JBA2</accession>
<dbReference type="Proteomes" id="UP000030905">
    <property type="component" value="Chromosome"/>
</dbReference>
<dbReference type="Proteomes" id="UP000028042">
    <property type="component" value="Unassembled WGS sequence"/>
</dbReference>
<evidence type="ECO:0000256" key="8">
    <source>
        <dbReference type="SAM" id="Phobius"/>
    </source>
</evidence>
<dbReference type="GO" id="GO:0008233">
    <property type="term" value="F:peptidase activity"/>
    <property type="evidence" value="ECO:0007669"/>
    <property type="project" value="UniProtKB-KW"/>
</dbReference>
<feature type="transmembrane region" description="Helical" evidence="8">
    <location>
        <begin position="177"/>
        <end position="203"/>
    </location>
</feature>
<dbReference type="InterPro" id="IPR006741">
    <property type="entry name" value="AgrB"/>
</dbReference>
<dbReference type="eggNOG" id="COG4512">
    <property type="taxonomic scope" value="Bacteria"/>
</dbReference>
<dbReference type="PATRIC" id="fig|1262449.3.peg.3050"/>
<reference evidence="10 11" key="3">
    <citation type="journal article" name="Genome Announc.">
        <title>Improved Draft Genome Sequence of Clostridium pasteurianum Strain ATCC 6013 (DSM 525) Using a Hybrid Next-Generation Sequencing Approach.</title>
        <authorList>
            <person name="Pyne M.E."/>
            <person name="Utturkar S."/>
            <person name="Brown S.D."/>
            <person name="Moo-Young M."/>
            <person name="Chung D.A."/>
            <person name="Chou C.P."/>
        </authorList>
    </citation>
    <scope>NUCLEOTIDE SEQUENCE [LARGE SCALE GENOMIC DNA]</scope>
    <source>
        <strain evidence="10 11">ATCC 6013</strain>
    </source>
</reference>
<dbReference type="EMBL" id="JPGY02000001">
    <property type="protein sequence ID" value="KRU14612.1"/>
    <property type="molecule type" value="Genomic_DNA"/>
</dbReference>
<keyword evidence="6 8" id="KW-1133">Transmembrane helix</keyword>
<evidence type="ECO:0000256" key="6">
    <source>
        <dbReference type="ARBA" id="ARBA00022989"/>
    </source>
</evidence>
<feature type="transmembrane region" description="Helical" evidence="8">
    <location>
        <begin position="110"/>
        <end position="130"/>
    </location>
</feature>
<dbReference type="EMBL" id="CP009268">
    <property type="protein sequence ID" value="AJA53363.1"/>
    <property type="molecule type" value="Genomic_DNA"/>
</dbReference>
<evidence type="ECO:0000313" key="11">
    <source>
        <dbReference type="Proteomes" id="UP000028042"/>
    </source>
</evidence>
<evidence type="ECO:0000313" key="10">
    <source>
        <dbReference type="EMBL" id="KRU14612.1"/>
    </source>
</evidence>
<evidence type="ECO:0000256" key="5">
    <source>
        <dbReference type="ARBA" id="ARBA00022801"/>
    </source>
</evidence>
<evidence type="ECO:0000256" key="2">
    <source>
        <dbReference type="ARBA" id="ARBA00022654"/>
    </source>
</evidence>
<feature type="transmembrane region" description="Helical" evidence="8">
    <location>
        <begin position="151"/>
        <end position="171"/>
    </location>
</feature>
<evidence type="ECO:0000256" key="1">
    <source>
        <dbReference type="ARBA" id="ARBA00022475"/>
    </source>
</evidence>
<dbReference type="Pfam" id="PF04647">
    <property type="entry name" value="AgrB"/>
    <property type="match status" value="1"/>
</dbReference>
<keyword evidence="2" id="KW-0673">Quorum sensing</keyword>
<keyword evidence="1" id="KW-1003">Cell membrane</keyword>
<organism evidence="9 12">
    <name type="scientific">Clostridium pasteurianum DSM 525 = ATCC 6013</name>
    <dbReference type="NCBI Taxonomy" id="1262449"/>
    <lineage>
        <taxon>Bacteria</taxon>
        <taxon>Bacillati</taxon>
        <taxon>Bacillota</taxon>
        <taxon>Clostridia</taxon>
        <taxon>Eubacteriales</taxon>
        <taxon>Clostridiaceae</taxon>
        <taxon>Clostridium</taxon>
    </lineage>
</organism>
<dbReference type="KEGG" id="cpat:CLPA_c33090"/>
<protein>
    <submittedName>
        <fullName evidence="9">Accessory gene regulator B superfamily protein</fullName>
    </submittedName>
    <submittedName>
        <fullName evidence="10">Accessory protein regulator B</fullName>
    </submittedName>
</protein>
<evidence type="ECO:0000313" key="12">
    <source>
        <dbReference type="Proteomes" id="UP000030905"/>
    </source>
</evidence>
<keyword evidence="12" id="KW-1185">Reference proteome</keyword>